<reference evidence="2" key="1">
    <citation type="journal article" date="2016" name="Genome Announc.">
        <title>Draft genome sequences of fungus Aspergillus calidoustus.</title>
        <authorList>
            <person name="Horn F."/>
            <person name="Linde J."/>
            <person name="Mattern D.J."/>
            <person name="Walther G."/>
            <person name="Guthke R."/>
            <person name="Scherlach K."/>
            <person name="Martin K."/>
            <person name="Brakhage A.A."/>
            <person name="Petzke L."/>
            <person name="Valiante V."/>
        </authorList>
    </citation>
    <scope>NUCLEOTIDE SEQUENCE [LARGE SCALE GENOMIC DNA]</scope>
    <source>
        <strain evidence="2">SF006504</strain>
    </source>
</reference>
<keyword evidence="2" id="KW-1185">Reference proteome</keyword>
<accession>A0A0U5GSX1</accession>
<evidence type="ECO:0000313" key="1">
    <source>
        <dbReference type="EMBL" id="CEN61844.1"/>
    </source>
</evidence>
<name>A0A0U5GSX1_ASPCI</name>
<gene>
    <name evidence="1" type="ORF">ASPCAL08492</name>
</gene>
<evidence type="ECO:0000313" key="2">
    <source>
        <dbReference type="Proteomes" id="UP000054771"/>
    </source>
</evidence>
<dbReference type="Proteomes" id="UP000054771">
    <property type="component" value="Unassembled WGS sequence"/>
</dbReference>
<dbReference type="EMBL" id="CDMC01000006">
    <property type="protein sequence ID" value="CEN61844.1"/>
    <property type="molecule type" value="Genomic_DNA"/>
</dbReference>
<sequence>MSKFFPNQKLTLIYISPGLIFIIPKADICVFETSEGKIDIWKNTTEHNRQRLALVNQKRIMGMYALWQHPIKEVRNVTEDLRGITLSSLHGGTVLAEGWEVKNDGGLGALEVIRKAVVERERFWYRDLPLLEEVGFRVDERAVLALVDRSGHTRFRG</sequence>
<protein>
    <submittedName>
        <fullName evidence="1">Uncharacterized protein</fullName>
    </submittedName>
</protein>
<organism evidence="1 2">
    <name type="scientific">Aspergillus calidoustus</name>
    <dbReference type="NCBI Taxonomy" id="454130"/>
    <lineage>
        <taxon>Eukaryota</taxon>
        <taxon>Fungi</taxon>
        <taxon>Dikarya</taxon>
        <taxon>Ascomycota</taxon>
        <taxon>Pezizomycotina</taxon>
        <taxon>Eurotiomycetes</taxon>
        <taxon>Eurotiomycetidae</taxon>
        <taxon>Eurotiales</taxon>
        <taxon>Aspergillaceae</taxon>
        <taxon>Aspergillus</taxon>
        <taxon>Aspergillus subgen. Nidulantes</taxon>
    </lineage>
</organism>
<proteinExistence type="predicted"/>
<dbReference type="OrthoDB" id="10295920at2759"/>
<dbReference type="AlphaFoldDB" id="A0A0U5GSX1"/>